<evidence type="ECO:0000259" key="1">
    <source>
        <dbReference type="Pfam" id="PF01402"/>
    </source>
</evidence>
<dbReference type="Proteomes" id="UP001304769">
    <property type="component" value="Unassembled WGS sequence"/>
</dbReference>
<name>A0ABU5T8A9_9MICC</name>
<dbReference type="InterPro" id="IPR010985">
    <property type="entry name" value="Ribbon_hlx_hlx"/>
</dbReference>
<dbReference type="Pfam" id="PF01402">
    <property type="entry name" value="RHH_1"/>
    <property type="match status" value="1"/>
</dbReference>
<reference evidence="2 3" key="1">
    <citation type="submission" date="2023-12" db="EMBL/GenBank/DDBJ databases">
        <title>Sinomonas terricola sp. nov, isolated from litchi orchard soil in Guangdong, PR China.</title>
        <authorList>
            <person name="Jiaxin W."/>
            <person name="Yang Z."/>
            <person name="Honghui Z."/>
        </authorList>
    </citation>
    <scope>NUCLEOTIDE SEQUENCE [LARGE SCALE GENOMIC DNA]</scope>
    <source>
        <strain evidence="2 3">JGH33</strain>
    </source>
</reference>
<dbReference type="SUPFAM" id="SSF47598">
    <property type="entry name" value="Ribbon-helix-helix"/>
    <property type="match status" value="1"/>
</dbReference>
<dbReference type="EMBL" id="JAYGGQ010000011">
    <property type="protein sequence ID" value="MEA5455925.1"/>
    <property type="molecule type" value="Genomic_DNA"/>
</dbReference>
<proteinExistence type="predicted"/>
<dbReference type="RefSeq" id="WP_323279815.1">
    <property type="nucleotide sequence ID" value="NZ_JAYGGQ010000011.1"/>
</dbReference>
<accession>A0ABU5T8A9</accession>
<gene>
    <name evidence="2" type="ORF">SPF06_14415</name>
</gene>
<keyword evidence="3" id="KW-1185">Reference proteome</keyword>
<sequence length="68" mass="7818">MAMTLRLPEELDRDLEDLAAERHMSKSALLVEAARQLVEKSRREAVIERGFQFALVHDREALERLADA</sequence>
<comment type="caution">
    <text evidence="2">The sequence shown here is derived from an EMBL/GenBank/DDBJ whole genome shotgun (WGS) entry which is preliminary data.</text>
</comment>
<dbReference type="InterPro" id="IPR002145">
    <property type="entry name" value="CopG"/>
</dbReference>
<organism evidence="2 3">
    <name type="scientific">Sinomonas terricola</name>
    <dbReference type="NCBI Taxonomy" id="3110330"/>
    <lineage>
        <taxon>Bacteria</taxon>
        <taxon>Bacillati</taxon>
        <taxon>Actinomycetota</taxon>
        <taxon>Actinomycetes</taxon>
        <taxon>Micrococcales</taxon>
        <taxon>Micrococcaceae</taxon>
        <taxon>Sinomonas</taxon>
    </lineage>
</organism>
<evidence type="ECO:0000313" key="3">
    <source>
        <dbReference type="Proteomes" id="UP001304769"/>
    </source>
</evidence>
<feature type="domain" description="Ribbon-helix-helix protein CopG" evidence="1">
    <location>
        <begin position="4"/>
        <end position="40"/>
    </location>
</feature>
<evidence type="ECO:0000313" key="2">
    <source>
        <dbReference type="EMBL" id="MEA5455925.1"/>
    </source>
</evidence>
<protein>
    <submittedName>
        <fullName evidence="2">Ribbon-helix-helix protein, CopG family</fullName>
    </submittedName>
</protein>